<reference evidence="2 3" key="1">
    <citation type="journal article" date="2019" name="Nat. Ecol. Evol.">
        <title>Megaphylogeny resolves global patterns of mushroom evolution.</title>
        <authorList>
            <person name="Varga T."/>
            <person name="Krizsan K."/>
            <person name="Foldi C."/>
            <person name="Dima B."/>
            <person name="Sanchez-Garcia M."/>
            <person name="Sanchez-Ramirez S."/>
            <person name="Szollosi G.J."/>
            <person name="Szarkandi J.G."/>
            <person name="Papp V."/>
            <person name="Albert L."/>
            <person name="Andreopoulos W."/>
            <person name="Angelini C."/>
            <person name="Antonin V."/>
            <person name="Barry K.W."/>
            <person name="Bougher N.L."/>
            <person name="Buchanan P."/>
            <person name="Buyck B."/>
            <person name="Bense V."/>
            <person name="Catcheside P."/>
            <person name="Chovatia M."/>
            <person name="Cooper J."/>
            <person name="Damon W."/>
            <person name="Desjardin D."/>
            <person name="Finy P."/>
            <person name="Geml J."/>
            <person name="Haridas S."/>
            <person name="Hughes K."/>
            <person name="Justo A."/>
            <person name="Karasinski D."/>
            <person name="Kautmanova I."/>
            <person name="Kiss B."/>
            <person name="Kocsube S."/>
            <person name="Kotiranta H."/>
            <person name="LaButti K.M."/>
            <person name="Lechner B.E."/>
            <person name="Liimatainen K."/>
            <person name="Lipzen A."/>
            <person name="Lukacs Z."/>
            <person name="Mihaltcheva S."/>
            <person name="Morgado L.N."/>
            <person name="Niskanen T."/>
            <person name="Noordeloos M.E."/>
            <person name="Ohm R.A."/>
            <person name="Ortiz-Santana B."/>
            <person name="Ovrebo C."/>
            <person name="Racz N."/>
            <person name="Riley R."/>
            <person name="Savchenko A."/>
            <person name="Shiryaev A."/>
            <person name="Soop K."/>
            <person name="Spirin V."/>
            <person name="Szebenyi C."/>
            <person name="Tomsovsky M."/>
            <person name="Tulloss R.E."/>
            <person name="Uehling J."/>
            <person name="Grigoriev I.V."/>
            <person name="Vagvolgyi C."/>
            <person name="Papp T."/>
            <person name="Martin F.M."/>
            <person name="Miettinen O."/>
            <person name="Hibbett D.S."/>
            <person name="Nagy L.G."/>
        </authorList>
    </citation>
    <scope>NUCLEOTIDE SEQUENCE [LARGE SCALE GENOMIC DNA]</scope>
    <source>
        <strain evidence="2 3">CBS 121175</strain>
    </source>
</reference>
<feature type="region of interest" description="Disordered" evidence="1">
    <location>
        <begin position="696"/>
        <end position="723"/>
    </location>
</feature>
<feature type="compositionally biased region" description="Low complexity" evidence="1">
    <location>
        <begin position="228"/>
        <end position="259"/>
    </location>
</feature>
<feature type="compositionally biased region" description="Basic residues" evidence="1">
    <location>
        <begin position="326"/>
        <end position="339"/>
    </location>
</feature>
<accession>A0A5C3LHB4</accession>
<dbReference type="PANTHER" id="PTHR14778:SF2">
    <property type="entry name" value="KINETOCHORE-ASSOCIATED PROTEIN DSN1 HOMOLOG"/>
    <property type="match status" value="1"/>
</dbReference>
<feature type="region of interest" description="Disordered" evidence="1">
    <location>
        <begin position="802"/>
        <end position="870"/>
    </location>
</feature>
<dbReference type="Proteomes" id="UP000307440">
    <property type="component" value="Unassembled WGS sequence"/>
</dbReference>
<feature type="compositionally biased region" description="Polar residues" evidence="1">
    <location>
        <begin position="340"/>
        <end position="352"/>
    </location>
</feature>
<feature type="region of interest" description="Disordered" evidence="1">
    <location>
        <begin position="393"/>
        <end position="426"/>
    </location>
</feature>
<feature type="compositionally biased region" description="Gly residues" evidence="1">
    <location>
        <begin position="700"/>
        <end position="709"/>
    </location>
</feature>
<feature type="region of interest" description="Disordered" evidence="1">
    <location>
        <begin position="738"/>
        <end position="770"/>
    </location>
</feature>
<feature type="compositionally biased region" description="Basic and acidic residues" evidence="1">
    <location>
        <begin position="309"/>
        <end position="325"/>
    </location>
</feature>
<feature type="region of interest" description="Disordered" evidence="1">
    <location>
        <begin position="605"/>
        <end position="638"/>
    </location>
</feature>
<feature type="compositionally biased region" description="Low complexity" evidence="1">
    <location>
        <begin position="192"/>
        <end position="216"/>
    </location>
</feature>
<name>A0A5C3LHB4_COPMA</name>
<organism evidence="2 3">
    <name type="scientific">Coprinopsis marcescibilis</name>
    <name type="common">Agaric fungus</name>
    <name type="synonym">Psathyrella marcescibilis</name>
    <dbReference type="NCBI Taxonomy" id="230819"/>
    <lineage>
        <taxon>Eukaryota</taxon>
        <taxon>Fungi</taxon>
        <taxon>Dikarya</taxon>
        <taxon>Basidiomycota</taxon>
        <taxon>Agaricomycotina</taxon>
        <taxon>Agaricomycetes</taxon>
        <taxon>Agaricomycetidae</taxon>
        <taxon>Agaricales</taxon>
        <taxon>Agaricineae</taxon>
        <taxon>Psathyrellaceae</taxon>
        <taxon>Coprinopsis</taxon>
    </lineage>
</organism>
<sequence>MTSLVLSQLAFSFTPDEETDPGVGFAFATNTLRTVLGGQTETVPSQGNRKATNEMNMNPLLANAFAKKAKKSATSNKRKLNTADESTGRSIVHAPEASSSQPLPARARASSSQPNSNSNSLPPTKKFRADSQPILSSHRAPSGSTRFLNSLREDEDAAGAGHSDTDVERDVRAMEDEADRLRRSSRANFLDPSILPSSSSKPSQSSSQPYQTNTSPNPFAFPPPSTTKAGSKPPSKAKPPSSKKPQSKSSASAKPKPTSNPRNEDSMDVDTQVPVSQNETPQIQRNKRLREGAMAAIAEMDVDEDEDESRGRGRGRGEGERDRSRSSHRRKSSVSRGKRISTSFEATGVITQPHNTVSESSFYKHIDADLPDVERIRQLLIWCSLRAANSYTKAPPPPATPGPSSSYSAPPSTSSSTSTLPAPTLPPLSAEAQAALKTMQDTFVRHLAEKKVDLFGGVRDGAGKDAANTNGTDQLRENEQNVRNRKWEVTYSSHIQRAQTEDEAWKQVSYEYDAYCKRLSSSLDKRKKAFLDQGGTLSTSTPGKGKGRATADGNEGDEDATGADGMTEEEERWLASFPQPHHLPPAFQRGAQLARTVLVQNRRRTLHPHPHPSTSTSTSTSAHQPHSHPRNSLSTPSPDLDLETTLLAKLPALTFKLDLLHTYAHAARAATNMCERTLDERYRLLNRNLDLRMRSASVPLGGGGAGPTGKKGAKQQDPTTNSRSHVLTAYVKRPYSPTRTLYPSSTITTSRAQSVPPPPPPLPSVSHLPSPHTLLRALSRVDASRPPAQIGDAARRAAREAQRAEQSGQPAIAGDRRVTLLPSMMPAGLGAPGTPRRGGGSGIPTTPGRRERTPARERTPGRERTPVRDR</sequence>
<feature type="compositionally biased region" description="Basic and acidic residues" evidence="1">
    <location>
        <begin position="848"/>
        <end position="870"/>
    </location>
</feature>
<evidence type="ECO:0000313" key="2">
    <source>
        <dbReference type="EMBL" id="TFK27921.1"/>
    </source>
</evidence>
<protein>
    <submittedName>
        <fullName evidence="2">Uncharacterized protein</fullName>
    </submittedName>
</protein>
<dbReference type="OrthoDB" id="3364649at2759"/>
<feature type="region of interest" description="Disordered" evidence="1">
    <location>
        <begin position="460"/>
        <end position="479"/>
    </location>
</feature>
<feature type="compositionally biased region" description="Polar residues" evidence="1">
    <location>
        <begin position="273"/>
        <end position="284"/>
    </location>
</feature>
<dbReference type="InterPro" id="IPR013218">
    <property type="entry name" value="Dsn1/Mis13"/>
</dbReference>
<feature type="compositionally biased region" description="Low complexity" evidence="1">
    <location>
        <begin position="97"/>
        <end position="123"/>
    </location>
</feature>
<keyword evidence="3" id="KW-1185">Reference proteome</keyword>
<feature type="compositionally biased region" description="Basic residues" evidence="1">
    <location>
        <begin position="67"/>
        <end position="80"/>
    </location>
</feature>
<feature type="compositionally biased region" description="Acidic residues" evidence="1">
    <location>
        <begin position="554"/>
        <end position="571"/>
    </location>
</feature>
<feature type="region of interest" description="Disordered" evidence="1">
    <location>
        <begin position="67"/>
        <end position="352"/>
    </location>
</feature>
<dbReference type="GO" id="GO:0051301">
    <property type="term" value="P:cell division"/>
    <property type="evidence" value="ECO:0007669"/>
    <property type="project" value="InterPro"/>
</dbReference>
<feature type="region of interest" description="Disordered" evidence="1">
    <location>
        <begin position="533"/>
        <end position="572"/>
    </location>
</feature>
<dbReference type="EMBL" id="ML210160">
    <property type="protein sequence ID" value="TFK27921.1"/>
    <property type="molecule type" value="Genomic_DNA"/>
</dbReference>
<dbReference type="PANTHER" id="PTHR14778">
    <property type="entry name" value="KINETOCHORE-ASSOCIATED PROTEIN DSN1 HOMOLOG"/>
    <property type="match status" value="1"/>
</dbReference>
<feature type="compositionally biased region" description="Polar residues" evidence="1">
    <location>
        <begin position="738"/>
        <end position="753"/>
    </location>
</feature>
<dbReference type="STRING" id="230819.A0A5C3LHB4"/>
<feature type="compositionally biased region" description="Low complexity" evidence="1">
    <location>
        <begin position="612"/>
        <end position="624"/>
    </location>
</feature>
<evidence type="ECO:0000256" key="1">
    <source>
        <dbReference type="SAM" id="MobiDB-lite"/>
    </source>
</evidence>
<dbReference type="AlphaFoldDB" id="A0A5C3LHB4"/>
<feature type="compositionally biased region" description="Low complexity" evidence="1">
    <location>
        <begin position="402"/>
        <end position="426"/>
    </location>
</feature>
<dbReference type="Pfam" id="PF08202">
    <property type="entry name" value="MIS13"/>
    <property type="match status" value="1"/>
</dbReference>
<feature type="compositionally biased region" description="Basic and acidic residues" evidence="1">
    <location>
        <begin position="163"/>
        <end position="182"/>
    </location>
</feature>
<proteinExistence type="predicted"/>
<evidence type="ECO:0000313" key="3">
    <source>
        <dbReference type="Proteomes" id="UP000307440"/>
    </source>
</evidence>
<gene>
    <name evidence="2" type="ORF">FA15DRAFT_665933</name>
</gene>
<dbReference type="GO" id="GO:0000444">
    <property type="term" value="C:MIS12/MIND type complex"/>
    <property type="evidence" value="ECO:0007669"/>
    <property type="project" value="InterPro"/>
</dbReference>
<dbReference type="GO" id="GO:0007059">
    <property type="term" value="P:chromosome segregation"/>
    <property type="evidence" value="ECO:0007669"/>
    <property type="project" value="InterPro"/>
</dbReference>